<comment type="caution">
    <text evidence="2">The sequence shown here is derived from an EMBL/GenBank/DDBJ whole genome shotgun (WGS) entry which is preliminary data.</text>
</comment>
<feature type="signal peptide" evidence="1">
    <location>
        <begin position="1"/>
        <end position="22"/>
    </location>
</feature>
<proteinExistence type="predicted"/>
<protein>
    <recommendedName>
        <fullName evidence="4">Lipoprotein</fullName>
    </recommendedName>
</protein>
<evidence type="ECO:0000313" key="2">
    <source>
        <dbReference type="EMBL" id="MBM7479847.1"/>
    </source>
</evidence>
<reference evidence="2 3" key="1">
    <citation type="submission" date="2021-01" db="EMBL/GenBank/DDBJ databases">
        <title>Sequencing the genomes of 1000 actinobacteria strains.</title>
        <authorList>
            <person name="Klenk H.-P."/>
        </authorList>
    </citation>
    <scope>NUCLEOTIDE SEQUENCE [LARGE SCALE GENOMIC DNA]</scope>
    <source>
        <strain evidence="2 3">DSM 46000</strain>
    </source>
</reference>
<dbReference type="Proteomes" id="UP000698059">
    <property type="component" value="Unassembled WGS sequence"/>
</dbReference>
<evidence type="ECO:0000256" key="1">
    <source>
        <dbReference type="SAM" id="SignalP"/>
    </source>
</evidence>
<sequence length="177" mass="18649">MTARARVATLAGVLLVVAVTSACSSREPITADHAVFDGLSREAVVETLDLMSDEFDQVPEESRLAFAQDSVVELETCRAVLDHVESWTGPEAPPEPLVLAAPTPEAFAAATAEGEEGRPDFGGHSRELVLGHVATGDRDGLVEFLTMEVGCAWMPVEPGVDGPSINDHARATYGPPA</sequence>
<name>A0ABS2LHH8_9CELL</name>
<keyword evidence="1" id="KW-0732">Signal</keyword>
<dbReference type="RefSeq" id="WP_205307708.1">
    <property type="nucleotide sequence ID" value="NZ_BAAAVF010000013.1"/>
</dbReference>
<dbReference type="EMBL" id="JAFBBO010000001">
    <property type="protein sequence ID" value="MBM7479847.1"/>
    <property type="molecule type" value="Genomic_DNA"/>
</dbReference>
<keyword evidence="3" id="KW-1185">Reference proteome</keyword>
<evidence type="ECO:0000313" key="3">
    <source>
        <dbReference type="Proteomes" id="UP000698059"/>
    </source>
</evidence>
<dbReference type="PROSITE" id="PS51257">
    <property type="entry name" value="PROKAR_LIPOPROTEIN"/>
    <property type="match status" value="1"/>
</dbReference>
<organism evidence="2 3">
    <name type="scientific">Oerskovia jenensis</name>
    <dbReference type="NCBI Taxonomy" id="162169"/>
    <lineage>
        <taxon>Bacteria</taxon>
        <taxon>Bacillati</taxon>
        <taxon>Actinomycetota</taxon>
        <taxon>Actinomycetes</taxon>
        <taxon>Micrococcales</taxon>
        <taxon>Cellulomonadaceae</taxon>
        <taxon>Oerskovia</taxon>
    </lineage>
</organism>
<evidence type="ECO:0008006" key="4">
    <source>
        <dbReference type="Google" id="ProtNLM"/>
    </source>
</evidence>
<gene>
    <name evidence="2" type="ORF">JOD49_002767</name>
</gene>
<accession>A0ABS2LHH8</accession>
<feature type="chain" id="PRO_5047407691" description="Lipoprotein" evidence="1">
    <location>
        <begin position="23"/>
        <end position="177"/>
    </location>
</feature>